<dbReference type="PANTHER" id="PTHR24135:SF28">
    <property type="entry name" value="LD13733P"/>
    <property type="match status" value="1"/>
</dbReference>
<organism evidence="3 4">
    <name type="scientific">Wickerhamiella sorbophila</name>
    <dbReference type="NCBI Taxonomy" id="45607"/>
    <lineage>
        <taxon>Eukaryota</taxon>
        <taxon>Fungi</taxon>
        <taxon>Dikarya</taxon>
        <taxon>Ascomycota</taxon>
        <taxon>Saccharomycotina</taxon>
        <taxon>Dipodascomycetes</taxon>
        <taxon>Dipodascales</taxon>
        <taxon>Trichomonascaceae</taxon>
        <taxon>Wickerhamiella</taxon>
    </lineage>
</organism>
<comment type="caution">
    <text evidence="3">The sequence shown here is derived from an EMBL/GenBank/DDBJ whole genome shotgun (WGS) entry which is preliminary data.</text>
</comment>
<dbReference type="PROSITE" id="PS50200">
    <property type="entry name" value="RA"/>
    <property type="match status" value="1"/>
</dbReference>
<proteinExistence type="predicted"/>
<dbReference type="PROSITE" id="PS50105">
    <property type="entry name" value="SAM_DOMAIN"/>
    <property type="match status" value="1"/>
</dbReference>
<gene>
    <name evidence="3" type="ORF">B9G98_02047</name>
</gene>
<protein>
    <submittedName>
        <fullName evidence="3">Protein STE50</fullName>
    </submittedName>
</protein>
<dbReference type="InterPro" id="IPR001660">
    <property type="entry name" value="SAM"/>
</dbReference>
<dbReference type="InterPro" id="IPR051569">
    <property type="entry name" value="SHANK"/>
</dbReference>
<dbReference type="SMART" id="SM00314">
    <property type="entry name" value="RA"/>
    <property type="match status" value="1"/>
</dbReference>
<dbReference type="SUPFAM" id="SSF47769">
    <property type="entry name" value="SAM/Pointed domain"/>
    <property type="match status" value="1"/>
</dbReference>
<dbReference type="Proteomes" id="UP000238350">
    <property type="component" value="Unassembled WGS sequence"/>
</dbReference>
<dbReference type="CDD" id="cd01786">
    <property type="entry name" value="RA_STE50"/>
    <property type="match status" value="1"/>
</dbReference>
<dbReference type="SMART" id="SM00454">
    <property type="entry name" value="SAM"/>
    <property type="match status" value="1"/>
</dbReference>
<dbReference type="GeneID" id="36515795"/>
<dbReference type="GO" id="GO:0007165">
    <property type="term" value="P:signal transduction"/>
    <property type="evidence" value="ECO:0007669"/>
    <property type="project" value="InterPro"/>
</dbReference>
<name>A0A2T0FHJ2_9ASCO</name>
<dbReference type="AlphaFoldDB" id="A0A2T0FHJ2"/>
<dbReference type="STRING" id="45607.A0A2T0FHJ2"/>
<reference evidence="3 4" key="1">
    <citation type="submission" date="2017-04" db="EMBL/GenBank/DDBJ databases">
        <title>Genome sequencing of [Candida] sorbophila.</title>
        <authorList>
            <person name="Ahn J.O."/>
        </authorList>
    </citation>
    <scope>NUCLEOTIDE SEQUENCE [LARGE SCALE GENOMIC DNA]</scope>
    <source>
        <strain evidence="3 4">DS02</strain>
    </source>
</reference>
<dbReference type="RefSeq" id="XP_024664372.1">
    <property type="nucleotide sequence ID" value="XM_024808604.1"/>
</dbReference>
<dbReference type="PANTHER" id="PTHR24135">
    <property type="entry name" value="SH3 AND MULTIPLE ANKYRIN REPEAT DOMAINS PROTEIN"/>
    <property type="match status" value="1"/>
</dbReference>
<dbReference type="Gene3D" id="1.10.150.50">
    <property type="entry name" value="Transcription Factor, Ets-1"/>
    <property type="match status" value="1"/>
</dbReference>
<evidence type="ECO:0000313" key="4">
    <source>
        <dbReference type="Proteomes" id="UP000238350"/>
    </source>
</evidence>
<dbReference type="InterPro" id="IPR013761">
    <property type="entry name" value="SAM/pointed_sf"/>
</dbReference>
<keyword evidence="4" id="KW-1185">Reference proteome</keyword>
<dbReference type="GO" id="GO:0030160">
    <property type="term" value="F:synaptic receptor adaptor activity"/>
    <property type="evidence" value="ECO:0007669"/>
    <property type="project" value="TreeGrafter"/>
</dbReference>
<evidence type="ECO:0000313" key="3">
    <source>
        <dbReference type="EMBL" id="PRT54427.1"/>
    </source>
</evidence>
<dbReference type="EMBL" id="NDIQ01000021">
    <property type="protein sequence ID" value="PRT54427.1"/>
    <property type="molecule type" value="Genomic_DNA"/>
</dbReference>
<accession>A0A2T0FHJ2</accession>
<sequence>MSAMTQWDDATTRQWLNRLGLGQYGQQFSSHNVRGDVLPLLDHEALSEIGVQSIGHRIRILKAIGSNWKEMDSRDMLQKISMMEGQLQKVTEKCEKLRTDMMPVFRMVKENEPLPSLQKNGSSTSITTIGDQPLPDMLSASQPNLSLQKAHSISLASPGIGKSKRYSAIPAFSTAKSPNQGLPPLPFGRAPSTEDHRQLRKTGGVTLLTEELSQRPPNSKVSMSTAYEPYKSFRVGMDDPCHKVLPVVMRHNGIVADSHEYRLVVQYGDHERTVADHEKPLHVYKELQDAGKRPVFMLRHAVNGVGQSASSTPGGVL</sequence>
<dbReference type="Gene3D" id="3.10.20.90">
    <property type="entry name" value="Phosphatidylinositol 3-kinase Catalytic Subunit, Chain A, domain 1"/>
    <property type="match status" value="1"/>
</dbReference>
<dbReference type="SUPFAM" id="SSF54236">
    <property type="entry name" value="Ubiquitin-like"/>
    <property type="match status" value="1"/>
</dbReference>
<feature type="domain" description="Ras-associating" evidence="2">
    <location>
        <begin position="220"/>
        <end position="303"/>
    </location>
</feature>
<dbReference type="InterPro" id="IPR000159">
    <property type="entry name" value="RA_dom"/>
</dbReference>
<dbReference type="Pfam" id="PF00536">
    <property type="entry name" value="SAM_1"/>
    <property type="match status" value="1"/>
</dbReference>
<evidence type="ECO:0000259" key="2">
    <source>
        <dbReference type="PROSITE" id="PS50200"/>
    </source>
</evidence>
<dbReference type="OrthoDB" id="445896at2759"/>
<dbReference type="Pfam" id="PF00788">
    <property type="entry name" value="RA"/>
    <property type="match status" value="1"/>
</dbReference>
<evidence type="ECO:0000259" key="1">
    <source>
        <dbReference type="PROSITE" id="PS50105"/>
    </source>
</evidence>
<dbReference type="GO" id="GO:0035255">
    <property type="term" value="F:ionotropic glutamate receptor binding"/>
    <property type="evidence" value="ECO:0007669"/>
    <property type="project" value="TreeGrafter"/>
</dbReference>
<dbReference type="InterPro" id="IPR029071">
    <property type="entry name" value="Ubiquitin-like_domsf"/>
</dbReference>
<feature type="domain" description="SAM" evidence="1">
    <location>
        <begin position="7"/>
        <end position="64"/>
    </location>
</feature>